<gene>
    <name evidence="2" type="ORF">L1049_019873</name>
</gene>
<dbReference type="Proteomes" id="UP001415857">
    <property type="component" value="Unassembled WGS sequence"/>
</dbReference>
<dbReference type="InterPro" id="IPR005174">
    <property type="entry name" value="KIB1-4_b-propeller"/>
</dbReference>
<dbReference type="InterPro" id="IPR050942">
    <property type="entry name" value="F-box_BR-signaling"/>
</dbReference>
<organism evidence="2 3">
    <name type="scientific">Liquidambar formosana</name>
    <name type="common">Formosan gum</name>
    <dbReference type="NCBI Taxonomy" id="63359"/>
    <lineage>
        <taxon>Eukaryota</taxon>
        <taxon>Viridiplantae</taxon>
        <taxon>Streptophyta</taxon>
        <taxon>Embryophyta</taxon>
        <taxon>Tracheophyta</taxon>
        <taxon>Spermatophyta</taxon>
        <taxon>Magnoliopsida</taxon>
        <taxon>eudicotyledons</taxon>
        <taxon>Gunneridae</taxon>
        <taxon>Pentapetalae</taxon>
        <taxon>Saxifragales</taxon>
        <taxon>Altingiaceae</taxon>
        <taxon>Liquidambar</taxon>
    </lineage>
</organism>
<evidence type="ECO:0000313" key="2">
    <source>
        <dbReference type="EMBL" id="KAK9291921.1"/>
    </source>
</evidence>
<accession>A0AAP0S737</accession>
<dbReference type="Pfam" id="PF03478">
    <property type="entry name" value="Beta-prop_KIB1-4"/>
    <property type="match status" value="1"/>
</dbReference>
<keyword evidence="3" id="KW-1185">Reference proteome</keyword>
<reference evidence="2 3" key="1">
    <citation type="journal article" date="2024" name="Plant J.">
        <title>Genome sequences and population genomics reveal climatic adaptation and genomic divergence between two closely related sweetgum species.</title>
        <authorList>
            <person name="Xu W.Q."/>
            <person name="Ren C.Q."/>
            <person name="Zhang X.Y."/>
            <person name="Comes H.P."/>
            <person name="Liu X.H."/>
            <person name="Li Y.G."/>
            <person name="Kettle C.J."/>
            <person name="Jalonen R."/>
            <person name="Gaisberger H."/>
            <person name="Ma Y.Z."/>
            <person name="Qiu Y.X."/>
        </authorList>
    </citation>
    <scope>NUCLEOTIDE SEQUENCE [LARGE SCALE GENOMIC DNA]</scope>
    <source>
        <strain evidence="2">Hangzhou</strain>
    </source>
</reference>
<dbReference type="SUPFAM" id="SSF81383">
    <property type="entry name" value="F-box domain"/>
    <property type="match status" value="1"/>
</dbReference>
<protein>
    <recommendedName>
        <fullName evidence="1">KIB1-4 beta-propeller domain-containing protein</fullName>
    </recommendedName>
</protein>
<sequence length="283" mass="32479">MKRRRRVKRGLRKKGEDTHRPWSDLPNDILVLLLKKLHWSDRIRVSAVCKKRFLPIHGFPHIDKLPWMMGYNYIINDNNSIRSVCKLADPCTKRNHIVEDDVKGKKRKDFVGAKASGSKEEHGWVLFGDEAEGKKRKDFVGAKACGSRHGWVLFSRKEDDYSNRLTSFIFSPFTDEVIELPALNRRYDKVAFSSSPALDADCVFFALLDCNNYLHISTCCCGDKNWKKFKFQSPMIQGVNYLPILDITYVHGFFSCVFAHGVLGAFSVAQQDWRVLADSIVSL</sequence>
<name>A0AAP0S737_LIQFO</name>
<proteinExistence type="predicted"/>
<dbReference type="EMBL" id="JBBPBK010000001">
    <property type="protein sequence ID" value="KAK9291921.1"/>
    <property type="molecule type" value="Genomic_DNA"/>
</dbReference>
<dbReference type="PANTHER" id="PTHR44259:SF114">
    <property type="entry name" value="OS06G0707300 PROTEIN"/>
    <property type="match status" value="1"/>
</dbReference>
<evidence type="ECO:0000313" key="3">
    <source>
        <dbReference type="Proteomes" id="UP001415857"/>
    </source>
</evidence>
<dbReference type="AlphaFoldDB" id="A0AAP0S737"/>
<evidence type="ECO:0000259" key="1">
    <source>
        <dbReference type="Pfam" id="PF03478"/>
    </source>
</evidence>
<dbReference type="PANTHER" id="PTHR44259">
    <property type="entry name" value="OS07G0183000 PROTEIN-RELATED"/>
    <property type="match status" value="1"/>
</dbReference>
<dbReference type="InterPro" id="IPR036047">
    <property type="entry name" value="F-box-like_dom_sf"/>
</dbReference>
<feature type="domain" description="KIB1-4 beta-propeller" evidence="1">
    <location>
        <begin position="138"/>
        <end position="271"/>
    </location>
</feature>
<dbReference type="Gene3D" id="1.20.1280.50">
    <property type="match status" value="1"/>
</dbReference>
<comment type="caution">
    <text evidence="2">The sequence shown here is derived from an EMBL/GenBank/DDBJ whole genome shotgun (WGS) entry which is preliminary data.</text>
</comment>